<dbReference type="AlphaFoldDB" id="A0A0W0C9A0"/>
<proteinExistence type="predicted"/>
<dbReference type="OMA" id="PHSANEV"/>
<dbReference type="VEuPathDB" id="FungiDB:GWK60_K02893"/>
<evidence type="ECO:0000259" key="3">
    <source>
        <dbReference type="PROSITE" id="PS50118"/>
    </source>
</evidence>
<feature type="DNA-binding region" description="HMG box" evidence="2">
    <location>
        <begin position="128"/>
        <end position="196"/>
    </location>
</feature>
<dbReference type="Gene3D" id="1.10.30.10">
    <property type="entry name" value="High mobility group box domain"/>
    <property type="match status" value="2"/>
</dbReference>
<organism evidence="4 5">
    <name type="scientific">Candida glabrata</name>
    <name type="common">Yeast</name>
    <name type="synonym">Torulopsis glabrata</name>
    <dbReference type="NCBI Taxonomy" id="5478"/>
    <lineage>
        <taxon>Eukaryota</taxon>
        <taxon>Fungi</taxon>
        <taxon>Dikarya</taxon>
        <taxon>Ascomycota</taxon>
        <taxon>Saccharomycotina</taxon>
        <taxon>Saccharomycetes</taxon>
        <taxon>Saccharomycetales</taxon>
        <taxon>Saccharomycetaceae</taxon>
        <taxon>Nakaseomyces</taxon>
    </lineage>
</organism>
<dbReference type="GO" id="GO:0090139">
    <property type="term" value="P:mitochondrial chromosome packaging"/>
    <property type="evidence" value="ECO:0007669"/>
    <property type="project" value="EnsemblFungi"/>
</dbReference>
<dbReference type="GO" id="GO:0005634">
    <property type="term" value="C:nucleus"/>
    <property type="evidence" value="ECO:0007669"/>
    <property type="project" value="UniProtKB-UniRule"/>
</dbReference>
<dbReference type="VEuPathDB" id="FungiDB:B1J91_K03047g"/>
<dbReference type="CDD" id="cd22012">
    <property type="entry name" value="HMG-box_ABF2_IXR1-like_rpt2"/>
    <property type="match status" value="2"/>
</dbReference>
<dbReference type="VEuPathDB" id="FungiDB:CAGL0K03047g"/>
<dbReference type="GO" id="GO:0000001">
    <property type="term" value="P:mitochondrion inheritance"/>
    <property type="evidence" value="ECO:0007669"/>
    <property type="project" value="EnsemblFungi"/>
</dbReference>
<dbReference type="VEuPathDB" id="FungiDB:GVI51_K02871"/>
<evidence type="ECO:0000313" key="4">
    <source>
        <dbReference type="EMBL" id="KTA96374.1"/>
    </source>
</evidence>
<dbReference type="PhylomeDB" id="A0A0W0C9A0"/>
<dbReference type="InterPro" id="IPR036910">
    <property type="entry name" value="HMG_box_dom_sf"/>
</dbReference>
<evidence type="ECO:0000256" key="1">
    <source>
        <dbReference type="ARBA" id="ARBA00023125"/>
    </source>
</evidence>
<gene>
    <name evidence="4" type="ORF">AO440_003382</name>
</gene>
<dbReference type="GO" id="GO:0000262">
    <property type="term" value="C:mitochondrial chromosome"/>
    <property type="evidence" value="ECO:0007669"/>
    <property type="project" value="EnsemblFungi"/>
</dbReference>
<dbReference type="GO" id="GO:0008301">
    <property type="term" value="F:DNA binding, bending"/>
    <property type="evidence" value="ECO:0007669"/>
    <property type="project" value="EnsemblFungi"/>
</dbReference>
<dbReference type="EMBL" id="LLZZ01000172">
    <property type="protein sequence ID" value="KTA96374.1"/>
    <property type="molecule type" value="Genomic_DNA"/>
</dbReference>
<dbReference type="Pfam" id="PF00505">
    <property type="entry name" value="HMG_box"/>
    <property type="match status" value="2"/>
</dbReference>
<dbReference type="PANTHER" id="PTHR48112:SF22">
    <property type="entry name" value="MITOCHONDRIAL TRANSCRIPTION FACTOR A, ISOFORM B"/>
    <property type="match status" value="1"/>
</dbReference>
<feature type="DNA-binding region" description="HMG box" evidence="2">
    <location>
        <begin position="55"/>
        <end position="123"/>
    </location>
</feature>
<name>A0A0W0C9A0_CANGB</name>
<protein>
    <submittedName>
        <fullName evidence="4">ARS-binding factor 2, mitochondrial</fullName>
    </submittedName>
</protein>
<keyword evidence="1 2" id="KW-0238">DNA-binding</keyword>
<dbReference type="InterPro" id="IPR050342">
    <property type="entry name" value="HMGB"/>
</dbReference>
<reference evidence="4 5" key="1">
    <citation type="submission" date="2015-10" db="EMBL/GenBank/DDBJ databases">
        <title>Draft genomes sequences of Candida glabrata isolates 1A, 1B, 2A, 2B, 3A and 3B.</title>
        <authorList>
            <person name="Haavelsrud O.E."/>
            <person name="Gaustad P."/>
        </authorList>
    </citation>
    <scope>NUCLEOTIDE SEQUENCE [LARGE SCALE GENOMIC DNA]</scope>
    <source>
        <strain evidence="4">910700640</strain>
    </source>
</reference>
<accession>A0A0W0C9A0</accession>
<dbReference type="InterPro" id="IPR009071">
    <property type="entry name" value="HMG_box_dom"/>
</dbReference>
<comment type="caution">
    <text evidence="4">The sequence shown here is derived from an EMBL/GenBank/DDBJ whole genome shotgun (WGS) entry which is preliminary data.</text>
</comment>
<dbReference type="Proteomes" id="UP000054886">
    <property type="component" value="Unassembled WGS sequence"/>
</dbReference>
<evidence type="ECO:0000256" key="2">
    <source>
        <dbReference type="PROSITE-ProRule" id="PRU00267"/>
    </source>
</evidence>
<dbReference type="SMART" id="SM00398">
    <property type="entry name" value="HMG"/>
    <property type="match status" value="2"/>
</dbReference>
<dbReference type="SUPFAM" id="SSF47095">
    <property type="entry name" value="HMG-box"/>
    <property type="match status" value="2"/>
</dbReference>
<dbReference type="PROSITE" id="PS50118">
    <property type="entry name" value="HMG_BOX_2"/>
    <property type="match status" value="2"/>
</dbReference>
<feature type="domain" description="HMG box" evidence="3">
    <location>
        <begin position="128"/>
        <end position="196"/>
    </location>
</feature>
<dbReference type="PANTHER" id="PTHR48112">
    <property type="entry name" value="HIGH MOBILITY GROUP PROTEIN DSP1"/>
    <property type="match status" value="1"/>
</dbReference>
<evidence type="ECO:0000313" key="5">
    <source>
        <dbReference type="Proteomes" id="UP000054886"/>
    </source>
</evidence>
<dbReference type="VEuPathDB" id="FungiDB:GW608_K02871"/>
<dbReference type="OrthoDB" id="5550281at2759"/>
<feature type="domain" description="HMG box" evidence="3">
    <location>
        <begin position="55"/>
        <end position="123"/>
    </location>
</feature>
<sequence>MLALNLIRGVSRSAGVRFLQTSPIVWSKTAEGAKGKDKDAKSGVSRKDLIKQFGPKRPAAAFILYTVQERANATAENPGLSTKEISAVLGEKWRQLSEYEKEPYFQKTQQALEEYKTKKQEFEAMLPPKKPLSPFLLFSNEVREEIKSQNPSLSFGDLASLIGRRWKSLGEYEKKKYYDRYAENKSSWEQEVQRKLQNFKL</sequence>
<keyword evidence="2" id="KW-0539">Nucleus</keyword>